<dbReference type="AlphaFoldDB" id="A0AAX6IBE7"/>
<gene>
    <name evidence="14" type="ORF">M6B38_264935</name>
</gene>
<dbReference type="PANTHER" id="PTHR31741:SF66">
    <property type="entry name" value="O-FUCOSYLTRANSFERASE 20"/>
    <property type="match status" value="1"/>
</dbReference>
<proteinExistence type="inferred from homology"/>
<dbReference type="PANTHER" id="PTHR31741">
    <property type="entry name" value="OS02G0726500 PROTEIN-RELATED"/>
    <property type="match status" value="1"/>
</dbReference>
<reference evidence="14" key="1">
    <citation type="journal article" date="2023" name="GigaByte">
        <title>Genome assembly of the bearded iris, Iris pallida Lam.</title>
        <authorList>
            <person name="Bruccoleri R.E."/>
            <person name="Oakeley E.J."/>
            <person name="Faust A.M.E."/>
            <person name="Altorfer M."/>
            <person name="Dessus-Babus S."/>
            <person name="Burckhardt D."/>
            <person name="Oertli M."/>
            <person name="Naumann U."/>
            <person name="Petersen F."/>
            <person name="Wong J."/>
        </authorList>
    </citation>
    <scope>NUCLEOTIDE SEQUENCE</scope>
    <source>
        <strain evidence="14">GSM-AAB239-AS_SAM_17_03QT</strain>
    </source>
</reference>
<dbReference type="EMBL" id="JANAVB010003000">
    <property type="protein sequence ID" value="KAJ6850388.1"/>
    <property type="molecule type" value="Genomic_DNA"/>
</dbReference>
<dbReference type="GO" id="GO:0016020">
    <property type="term" value="C:membrane"/>
    <property type="evidence" value="ECO:0007669"/>
    <property type="project" value="UniProtKB-SubCell"/>
</dbReference>
<keyword evidence="8" id="KW-1133">Transmembrane helix</keyword>
<dbReference type="Pfam" id="PF10250">
    <property type="entry name" value="O-FucT"/>
    <property type="match status" value="1"/>
</dbReference>
<evidence type="ECO:0000313" key="14">
    <source>
        <dbReference type="EMBL" id="KAJ6850388.1"/>
    </source>
</evidence>
<keyword evidence="4" id="KW-0328">Glycosyltransferase</keyword>
<evidence type="ECO:0000256" key="13">
    <source>
        <dbReference type="ARBA" id="ARBA00030350"/>
    </source>
</evidence>
<evidence type="ECO:0000256" key="5">
    <source>
        <dbReference type="ARBA" id="ARBA00022679"/>
    </source>
</evidence>
<evidence type="ECO:0000256" key="12">
    <source>
        <dbReference type="ARBA" id="ARBA00023277"/>
    </source>
</evidence>
<keyword evidence="7" id="KW-0735">Signal-anchor</keyword>
<protein>
    <recommendedName>
        <fullName evidence="13">O-fucosyltransferase family protein</fullName>
    </recommendedName>
</protein>
<evidence type="ECO:0000256" key="7">
    <source>
        <dbReference type="ARBA" id="ARBA00022968"/>
    </source>
</evidence>
<keyword evidence="6" id="KW-0812">Transmembrane</keyword>
<evidence type="ECO:0000256" key="10">
    <source>
        <dbReference type="ARBA" id="ARBA00023180"/>
    </source>
</evidence>
<evidence type="ECO:0000256" key="2">
    <source>
        <dbReference type="ARBA" id="ARBA00004881"/>
    </source>
</evidence>
<comment type="subcellular location">
    <subcellularLocation>
        <location evidence="1">Membrane</location>
        <topology evidence="1">Single-pass type II membrane protein</topology>
    </subcellularLocation>
</comment>
<evidence type="ECO:0000313" key="15">
    <source>
        <dbReference type="Proteomes" id="UP001140949"/>
    </source>
</evidence>
<keyword evidence="15" id="KW-1185">Reference proteome</keyword>
<dbReference type="GO" id="GO:0005737">
    <property type="term" value="C:cytoplasm"/>
    <property type="evidence" value="ECO:0007669"/>
    <property type="project" value="TreeGrafter"/>
</dbReference>
<evidence type="ECO:0000256" key="6">
    <source>
        <dbReference type="ARBA" id="ARBA00022692"/>
    </source>
</evidence>
<evidence type="ECO:0000256" key="1">
    <source>
        <dbReference type="ARBA" id="ARBA00004606"/>
    </source>
</evidence>
<name>A0AAX6IBE7_IRIPA</name>
<dbReference type="InterPro" id="IPR019378">
    <property type="entry name" value="GDP-Fuc_O-FucTrfase"/>
</dbReference>
<dbReference type="GO" id="GO:0006004">
    <property type="term" value="P:fucose metabolic process"/>
    <property type="evidence" value="ECO:0007669"/>
    <property type="project" value="UniProtKB-KW"/>
</dbReference>
<evidence type="ECO:0000256" key="9">
    <source>
        <dbReference type="ARBA" id="ARBA00023136"/>
    </source>
</evidence>
<dbReference type="GO" id="GO:0016757">
    <property type="term" value="F:glycosyltransferase activity"/>
    <property type="evidence" value="ECO:0007669"/>
    <property type="project" value="UniProtKB-KW"/>
</dbReference>
<comment type="pathway">
    <text evidence="2">Glycan metabolism.</text>
</comment>
<keyword evidence="5" id="KW-0808">Transferase</keyword>
<keyword evidence="9" id="KW-0472">Membrane</keyword>
<organism evidence="14 15">
    <name type="scientific">Iris pallida</name>
    <name type="common">Sweet iris</name>
    <dbReference type="NCBI Taxonomy" id="29817"/>
    <lineage>
        <taxon>Eukaryota</taxon>
        <taxon>Viridiplantae</taxon>
        <taxon>Streptophyta</taxon>
        <taxon>Embryophyta</taxon>
        <taxon>Tracheophyta</taxon>
        <taxon>Spermatophyta</taxon>
        <taxon>Magnoliopsida</taxon>
        <taxon>Liliopsida</taxon>
        <taxon>Asparagales</taxon>
        <taxon>Iridaceae</taxon>
        <taxon>Iridoideae</taxon>
        <taxon>Irideae</taxon>
        <taxon>Iris</taxon>
    </lineage>
</organism>
<evidence type="ECO:0000256" key="4">
    <source>
        <dbReference type="ARBA" id="ARBA00022676"/>
    </source>
</evidence>
<dbReference type="Proteomes" id="UP001140949">
    <property type="component" value="Unassembled WGS sequence"/>
</dbReference>
<evidence type="ECO:0000256" key="3">
    <source>
        <dbReference type="ARBA" id="ARBA00007737"/>
    </source>
</evidence>
<keyword evidence="12" id="KW-0119">Carbohydrate metabolism</keyword>
<keyword evidence="10" id="KW-0325">Glycoprotein</keyword>
<comment type="caution">
    <text evidence="14">The sequence shown here is derived from an EMBL/GenBank/DDBJ whole genome shotgun (WGS) entry which is preliminary data.</text>
</comment>
<sequence length="299" mass="33876">MPFHADEKWIRENYQSKLGKDSVLLLRAFDSRLTKDLHVDLQKLRCKTAFEALKFQPRIEEMASRLVERIGREGPYMALHLRLEKDVWVRTGCRTGLGRGADRKIDHERASNPRLLTSRSKLTARDRYVAGLCPLNANEISRMIKGLGTPKSTRIYWAGGEPFGGQKAALEPLRARFPNLHNKWSLTSAGELDDIRNKPSILAALDYIVCLKSKSFLASHGGNMASSLQDHRTYMGYGMPIKPNKKPLVHLFMKKSLHEDEIDREIKHIHTGYLNYTSNEDSISLGIRNCVCSTGSMPS</sequence>
<evidence type="ECO:0000256" key="11">
    <source>
        <dbReference type="ARBA" id="ARBA00023253"/>
    </source>
</evidence>
<keyword evidence="11" id="KW-0294">Fucose metabolism</keyword>
<reference evidence="14" key="2">
    <citation type="submission" date="2023-04" db="EMBL/GenBank/DDBJ databases">
        <authorList>
            <person name="Bruccoleri R.E."/>
            <person name="Oakeley E.J."/>
            <person name="Faust A.-M."/>
            <person name="Dessus-Babus S."/>
            <person name="Altorfer M."/>
            <person name="Burckhardt D."/>
            <person name="Oertli M."/>
            <person name="Naumann U."/>
            <person name="Petersen F."/>
            <person name="Wong J."/>
        </authorList>
    </citation>
    <scope>NUCLEOTIDE SEQUENCE</scope>
    <source>
        <strain evidence="14">GSM-AAB239-AS_SAM_17_03QT</strain>
        <tissue evidence="14">Leaf</tissue>
    </source>
</reference>
<accession>A0AAX6IBE7</accession>
<evidence type="ECO:0000256" key="8">
    <source>
        <dbReference type="ARBA" id="ARBA00022989"/>
    </source>
</evidence>
<comment type="similarity">
    <text evidence="3">Belongs to the glycosyltransferase GT106 family.</text>
</comment>